<dbReference type="Pfam" id="PF14659">
    <property type="entry name" value="Phage_int_SAM_3"/>
    <property type="match status" value="1"/>
</dbReference>
<dbReference type="Pfam" id="PF00589">
    <property type="entry name" value="Phage_integrase"/>
    <property type="match status" value="1"/>
</dbReference>
<dbReference type="PANTHER" id="PTHR30349">
    <property type="entry name" value="PHAGE INTEGRASE-RELATED"/>
    <property type="match status" value="1"/>
</dbReference>
<feature type="region of interest" description="Disordered" evidence="4">
    <location>
        <begin position="370"/>
        <end position="391"/>
    </location>
</feature>
<accession>A0A3P8JW00</accession>
<reference evidence="6 7" key="1">
    <citation type="submission" date="2018-12" db="EMBL/GenBank/DDBJ databases">
        <authorList>
            <consortium name="Pathogen Informatics"/>
        </authorList>
    </citation>
    <scope>NUCLEOTIDE SEQUENCE [LARGE SCALE GENOMIC DNA]</scope>
    <source>
        <strain evidence="6 7">NCTC10741</strain>
    </source>
</reference>
<evidence type="ECO:0000313" key="6">
    <source>
        <dbReference type="EMBL" id="VDR37024.1"/>
    </source>
</evidence>
<keyword evidence="2" id="KW-0238">DNA-binding</keyword>
<dbReference type="GO" id="GO:0015074">
    <property type="term" value="P:DNA integration"/>
    <property type="evidence" value="ECO:0007669"/>
    <property type="project" value="UniProtKB-KW"/>
</dbReference>
<dbReference type="InterPro" id="IPR004107">
    <property type="entry name" value="Integrase_SAM-like_N"/>
</dbReference>
<dbReference type="PANTHER" id="PTHR30349:SF90">
    <property type="entry name" value="TYROSINE RECOMBINASE XERD"/>
    <property type="match status" value="1"/>
</dbReference>
<evidence type="ECO:0000256" key="1">
    <source>
        <dbReference type="ARBA" id="ARBA00022908"/>
    </source>
</evidence>
<dbReference type="EMBL" id="LR131273">
    <property type="protein sequence ID" value="VDR37024.1"/>
    <property type="molecule type" value="Genomic_DNA"/>
</dbReference>
<evidence type="ECO:0000256" key="2">
    <source>
        <dbReference type="ARBA" id="ARBA00023125"/>
    </source>
</evidence>
<gene>
    <name evidence="6" type="ORF">NCTC10741_00119</name>
</gene>
<dbReference type="InterPro" id="IPR013762">
    <property type="entry name" value="Integrase-like_cat_sf"/>
</dbReference>
<evidence type="ECO:0000259" key="5">
    <source>
        <dbReference type="PROSITE" id="PS51898"/>
    </source>
</evidence>
<evidence type="ECO:0000256" key="3">
    <source>
        <dbReference type="ARBA" id="ARBA00023172"/>
    </source>
</evidence>
<dbReference type="GO" id="GO:0006310">
    <property type="term" value="P:DNA recombination"/>
    <property type="evidence" value="ECO:0007669"/>
    <property type="project" value="UniProtKB-KW"/>
</dbReference>
<dbReference type="Gene3D" id="1.10.150.130">
    <property type="match status" value="1"/>
</dbReference>
<dbReference type="OrthoDB" id="4326943at2"/>
<dbReference type="GO" id="GO:0003677">
    <property type="term" value="F:DNA binding"/>
    <property type="evidence" value="ECO:0007669"/>
    <property type="project" value="UniProtKB-KW"/>
</dbReference>
<keyword evidence="1" id="KW-0229">DNA integration</keyword>
<evidence type="ECO:0000256" key="4">
    <source>
        <dbReference type="SAM" id="MobiDB-lite"/>
    </source>
</evidence>
<sequence>MARPPLPLGTWGAITRAQTAPGQWRARAKYRDWDGRTRTVERFGASGAKAEAALKVALRDRARPAAAPADVTRDTNLADLGTIWLDTKRRQNLAPKTIELYEQTIRTHVTPAVGELRVGEVTIGGLERFLDTKTGTVKKRCRLALSGMMGIAAKHDAVDRNLVRDTTPAAVQRKKPRAISAAELTILRARVAAYAGTHGGDGKPTGPPRAVDLPELFEVFIGTGGRINEVLPLEWSDVLWDSNQVVLNRTKGGENMLVLTLPQFAIDALKVQRARMLPGGLVFPSRAGTARLAANVRRQLREARKYVVRDARGKADGPAGMFEWVTPHSFRRTVATVLAEELGEERAAGQLGHSGPDVTRAHYIERKAVAPDSSAELQRRLAPSPPFTHPK</sequence>
<evidence type="ECO:0000313" key="7">
    <source>
        <dbReference type="Proteomes" id="UP000271626"/>
    </source>
</evidence>
<feature type="domain" description="Tyr recombinase" evidence="5">
    <location>
        <begin position="174"/>
        <end position="379"/>
    </location>
</feature>
<dbReference type="Proteomes" id="UP000271626">
    <property type="component" value="Chromosome"/>
</dbReference>
<dbReference type="RefSeq" id="WP_126194470.1">
    <property type="nucleotide sequence ID" value="NZ_CP085954.1"/>
</dbReference>
<dbReference type="SUPFAM" id="SSF56349">
    <property type="entry name" value="DNA breaking-rejoining enzymes"/>
    <property type="match status" value="1"/>
</dbReference>
<dbReference type="InterPro" id="IPR011010">
    <property type="entry name" value="DNA_brk_join_enz"/>
</dbReference>
<organism evidence="6 7">
    <name type="scientific">Tsukamurella paurometabola</name>
    <name type="common">Corynebacterium paurometabolum</name>
    <dbReference type="NCBI Taxonomy" id="2061"/>
    <lineage>
        <taxon>Bacteria</taxon>
        <taxon>Bacillati</taxon>
        <taxon>Actinomycetota</taxon>
        <taxon>Actinomycetes</taxon>
        <taxon>Mycobacteriales</taxon>
        <taxon>Tsukamurellaceae</taxon>
        <taxon>Tsukamurella</taxon>
    </lineage>
</organism>
<name>A0A3P8JW00_TSUPA</name>
<dbReference type="InterPro" id="IPR010998">
    <property type="entry name" value="Integrase_recombinase_N"/>
</dbReference>
<dbReference type="AlphaFoldDB" id="A0A3P8JW00"/>
<keyword evidence="3" id="KW-0233">DNA recombination</keyword>
<dbReference type="InterPro" id="IPR050090">
    <property type="entry name" value="Tyrosine_recombinase_XerCD"/>
</dbReference>
<dbReference type="PROSITE" id="PS51898">
    <property type="entry name" value="TYR_RECOMBINASE"/>
    <property type="match status" value="1"/>
</dbReference>
<dbReference type="InterPro" id="IPR002104">
    <property type="entry name" value="Integrase_catalytic"/>
</dbReference>
<proteinExistence type="predicted"/>
<protein>
    <submittedName>
        <fullName evidence="6">Site-specific tyrosine recombinase XerD</fullName>
    </submittedName>
</protein>
<dbReference type="Gene3D" id="1.10.443.10">
    <property type="entry name" value="Intergrase catalytic core"/>
    <property type="match status" value="1"/>
</dbReference>